<feature type="non-terminal residue" evidence="3">
    <location>
        <position position="1"/>
    </location>
</feature>
<dbReference type="InterPro" id="IPR013784">
    <property type="entry name" value="Carb-bd-like_fold"/>
</dbReference>
<dbReference type="InterPro" id="IPR013229">
    <property type="entry name" value="PEGA"/>
</dbReference>
<organism evidence="3">
    <name type="scientific">Methanofollis liminatans</name>
    <dbReference type="NCBI Taxonomy" id="2201"/>
    <lineage>
        <taxon>Archaea</taxon>
        <taxon>Methanobacteriati</taxon>
        <taxon>Methanobacteriota</taxon>
        <taxon>Stenosarchaea group</taxon>
        <taxon>Methanomicrobia</taxon>
        <taxon>Methanomicrobiales</taxon>
        <taxon>Methanomicrobiaceae</taxon>
        <taxon>Methanofollis</taxon>
    </lineage>
</organism>
<keyword evidence="1" id="KW-0472">Membrane</keyword>
<accession>A0A831PTA5</accession>
<evidence type="ECO:0000313" key="3">
    <source>
        <dbReference type="EMBL" id="HDS63333.1"/>
    </source>
</evidence>
<evidence type="ECO:0000256" key="1">
    <source>
        <dbReference type="SAM" id="Phobius"/>
    </source>
</evidence>
<sequence>FTSTPTGATVYFNNQPSGLTPLTVPDLTPGSYPVRITYAGYADWTGTAQVNAGATTPVQADLVQATPTPEAAASPLLPALALVLGGVLVALRVRRE</sequence>
<gene>
    <name evidence="3" type="ORF">ENN52_04280</name>
</gene>
<dbReference type="AlphaFoldDB" id="A0A831PTA5"/>
<name>A0A831PTA5_9EURY</name>
<feature type="transmembrane region" description="Helical" evidence="1">
    <location>
        <begin position="72"/>
        <end position="91"/>
    </location>
</feature>
<evidence type="ECO:0000259" key="2">
    <source>
        <dbReference type="Pfam" id="PF08308"/>
    </source>
</evidence>
<comment type="caution">
    <text evidence="3">The sequence shown here is derived from an EMBL/GenBank/DDBJ whole genome shotgun (WGS) entry which is preliminary data.</text>
</comment>
<keyword evidence="1" id="KW-1133">Transmembrane helix</keyword>
<protein>
    <submittedName>
        <fullName evidence="3">PEGA domain-containing protein</fullName>
    </submittedName>
</protein>
<feature type="domain" description="PEGA" evidence="2">
    <location>
        <begin position="2"/>
        <end position="64"/>
    </location>
</feature>
<dbReference type="GO" id="GO:0030246">
    <property type="term" value="F:carbohydrate binding"/>
    <property type="evidence" value="ECO:0007669"/>
    <property type="project" value="InterPro"/>
</dbReference>
<dbReference type="Proteomes" id="UP000885648">
    <property type="component" value="Unassembled WGS sequence"/>
</dbReference>
<keyword evidence="1" id="KW-0812">Transmembrane</keyword>
<dbReference type="EMBL" id="DSBY01000178">
    <property type="protein sequence ID" value="HDS63333.1"/>
    <property type="molecule type" value="Genomic_DNA"/>
</dbReference>
<dbReference type="SUPFAM" id="SSF49452">
    <property type="entry name" value="Starch-binding domain-like"/>
    <property type="match status" value="1"/>
</dbReference>
<dbReference type="Pfam" id="PF08308">
    <property type="entry name" value="PEGA"/>
    <property type="match status" value="1"/>
</dbReference>
<reference evidence="3" key="1">
    <citation type="journal article" date="2020" name="mSystems">
        <title>Genome- and Community-Level Interaction Insights into Carbon Utilization and Element Cycling Functions of Hydrothermarchaeota in Hydrothermal Sediment.</title>
        <authorList>
            <person name="Zhou Z."/>
            <person name="Liu Y."/>
            <person name="Xu W."/>
            <person name="Pan J."/>
            <person name="Luo Z.H."/>
            <person name="Li M."/>
        </authorList>
    </citation>
    <scope>NUCLEOTIDE SEQUENCE</scope>
    <source>
        <strain evidence="3">SpSt-1183</strain>
    </source>
</reference>
<proteinExistence type="predicted"/>